<reference evidence="2 3" key="1">
    <citation type="submission" date="2017-12" db="EMBL/GenBank/DDBJ databases">
        <title>Phylogenetic diversity of female urinary microbiome.</title>
        <authorList>
            <person name="Thomas-White K."/>
            <person name="Wolfe A.J."/>
        </authorList>
    </citation>
    <scope>NUCLEOTIDE SEQUENCE [LARGE SCALE GENOMIC DNA]</scope>
    <source>
        <strain evidence="2 3">UMB0119</strain>
    </source>
</reference>
<dbReference type="PROSITE" id="PS51742">
    <property type="entry name" value="PPC"/>
    <property type="match status" value="1"/>
</dbReference>
<organism evidence="2 3">
    <name type="scientific">Anaerococcus octavius</name>
    <dbReference type="NCBI Taxonomy" id="54007"/>
    <lineage>
        <taxon>Bacteria</taxon>
        <taxon>Bacillati</taxon>
        <taxon>Bacillota</taxon>
        <taxon>Tissierellia</taxon>
        <taxon>Tissierellales</taxon>
        <taxon>Peptoniphilaceae</taxon>
        <taxon>Anaerococcus</taxon>
    </lineage>
</organism>
<proteinExistence type="predicted"/>
<accession>A0A2I1MBH1</accession>
<evidence type="ECO:0000313" key="2">
    <source>
        <dbReference type="EMBL" id="PKZ17470.1"/>
    </source>
</evidence>
<dbReference type="PANTHER" id="PTHR34988:SF1">
    <property type="entry name" value="DNA-BINDING PROTEIN"/>
    <property type="match status" value="1"/>
</dbReference>
<evidence type="ECO:0000259" key="1">
    <source>
        <dbReference type="PROSITE" id="PS51742"/>
    </source>
</evidence>
<gene>
    <name evidence="2" type="ORF">CYJ34_01810</name>
</gene>
<dbReference type="GO" id="GO:0003677">
    <property type="term" value="F:DNA binding"/>
    <property type="evidence" value="ECO:0007669"/>
    <property type="project" value="UniProtKB-KW"/>
</dbReference>
<dbReference type="EMBL" id="PKGS01000001">
    <property type="protein sequence ID" value="PKZ17470.1"/>
    <property type="molecule type" value="Genomic_DNA"/>
</dbReference>
<comment type="caution">
    <text evidence="2">The sequence shown here is derived from an EMBL/GenBank/DDBJ whole genome shotgun (WGS) entry which is preliminary data.</text>
</comment>
<dbReference type="Gene3D" id="3.30.1330.80">
    <property type="entry name" value="Hypothetical protein, similar to alpha- acetolactate decarboxylase, domain 2"/>
    <property type="match status" value="1"/>
</dbReference>
<keyword evidence="3" id="KW-1185">Reference proteome</keyword>
<dbReference type="PIRSF" id="PIRSF016702">
    <property type="entry name" value="DNA_bp_PD1"/>
    <property type="match status" value="1"/>
</dbReference>
<dbReference type="InterPro" id="IPR025707">
    <property type="entry name" value="DNA_bp_PD1"/>
</dbReference>
<dbReference type="InterPro" id="IPR005175">
    <property type="entry name" value="PPC_dom"/>
</dbReference>
<protein>
    <submittedName>
        <fullName evidence="2">DNA-binding protein</fullName>
    </submittedName>
</protein>
<dbReference type="AlphaFoldDB" id="A0A2I1MBH1"/>
<sequence>MDYKRFGNKIVLRLKKGDKIIESINKLAEEEDIKAAHFQGIGAVNELKIGVLHPGKDDYEWDIYNEDLEITSLIGNITIFEEKPLVHTHITCAREGSQVIGGHLEEATCSFTVEIFIDVIDGKLEKKADSDLGINIIEF</sequence>
<dbReference type="SUPFAM" id="SSF117856">
    <property type="entry name" value="AF0104/ALDC/Ptd012-like"/>
    <property type="match status" value="1"/>
</dbReference>
<dbReference type="CDD" id="cd11378">
    <property type="entry name" value="DUF296"/>
    <property type="match status" value="1"/>
</dbReference>
<evidence type="ECO:0000313" key="3">
    <source>
        <dbReference type="Proteomes" id="UP000234335"/>
    </source>
</evidence>
<dbReference type="Pfam" id="PF03479">
    <property type="entry name" value="PCC"/>
    <property type="match status" value="1"/>
</dbReference>
<feature type="domain" description="PPC" evidence="1">
    <location>
        <begin position="4"/>
        <end position="139"/>
    </location>
</feature>
<dbReference type="RefSeq" id="WP_101539630.1">
    <property type="nucleotide sequence ID" value="NZ_JBHWQV010000058.1"/>
</dbReference>
<keyword evidence="2" id="KW-0238">DNA-binding</keyword>
<name>A0A2I1MBH1_9FIRM</name>
<dbReference type="PANTHER" id="PTHR34988">
    <property type="entry name" value="PROTEIN, PUTATIVE-RELATED"/>
    <property type="match status" value="1"/>
</dbReference>
<dbReference type="Proteomes" id="UP000234335">
    <property type="component" value="Unassembled WGS sequence"/>
</dbReference>